<gene>
    <name evidence="2" type="ORF">DW2_00500</name>
</gene>
<dbReference type="RefSeq" id="WP_038142477.1">
    <property type="nucleotide sequence ID" value="NZ_AQRC01000001.1"/>
</dbReference>
<comment type="caution">
    <text evidence="2">The sequence shown here is derived from an EMBL/GenBank/DDBJ whole genome shotgun (WGS) entry which is preliminary data.</text>
</comment>
<dbReference type="STRING" id="1317124.DW2_00500"/>
<name>A0A085U0U5_9RHOB</name>
<reference evidence="3" key="1">
    <citation type="submission" date="2013-04" db="EMBL/GenBank/DDBJ databases">
        <title>Thioclava sp. 13D2W-2 Genome Sequencing.</title>
        <authorList>
            <person name="Lai Q."/>
            <person name="Li G."/>
            <person name="Shao Z."/>
        </authorList>
    </citation>
    <scope>NUCLEOTIDE SEQUENCE [LARGE SCALE GENOMIC DNA]</scope>
    <source>
        <strain evidence="3">13D2W-2</strain>
    </source>
</reference>
<dbReference type="PATRIC" id="fig|1317124.6.peg.93"/>
<accession>A0A085U0U5</accession>
<dbReference type="GO" id="GO:0032259">
    <property type="term" value="P:methylation"/>
    <property type="evidence" value="ECO:0007669"/>
    <property type="project" value="UniProtKB-KW"/>
</dbReference>
<evidence type="ECO:0000259" key="1">
    <source>
        <dbReference type="Pfam" id="PF13649"/>
    </source>
</evidence>
<keyword evidence="3" id="KW-1185">Reference proteome</keyword>
<reference evidence="2 3" key="2">
    <citation type="journal article" date="2015" name="Antonie Van Leeuwenhoek">
        <title>Thioclava indica sp. nov., isolated from surface seawater of the Indian Ocean.</title>
        <authorList>
            <person name="Liu Y."/>
            <person name="Lai Q."/>
            <person name="Du J."/>
            <person name="Xu H."/>
            <person name="Jiang L."/>
            <person name="Shao Z."/>
        </authorList>
    </citation>
    <scope>NUCLEOTIDE SEQUENCE [LARGE SCALE GENOMIC DNA]</scope>
    <source>
        <strain evidence="2 3">13D2W-2</strain>
    </source>
</reference>
<proteinExistence type="predicted"/>
<dbReference type="CDD" id="cd02440">
    <property type="entry name" value="AdoMet_MTases"/>
    <property type="match status" value="1"/>
</dbReference>
<dbReference type="eggNOG" id="COG2230">
    <property type="taxonomic scope" value="Bacteria"/>
</dbReference>
<evidence type="ECO:0000313" key="3">
    <source>
        <dbReference type="Proteomes" id="UP000028607"/>
    </source>
</evidence>
<keyword evidence="2" id="KW-0489">Methyltransferase</keyword>
<dbReference type="Proteomes" id="UP000028607">
    <property type="component" value="Unassembled WGS sequence"/>
</dbReference>
<dbReference type="Gene3D" id="3.40.50.150">
    <property type="entry name" value="Vaccinia Virus protein VP39"/>
    <property type="match status" value="1"/>
</dbReference>
<dbReference type="OrthoDB" id="9786503at2"/>
<sequence>MDWNERFAGTEYLYGKAPADFVARQAWRVAPGSRLLSVAEGEGRNGAYLASLGIHVTALEGAANAREKAEALSRERGVPLEIIAAELRGYDWPEAEYDAVLACFIQFADPAFRAEIFDGIARALKPGGLVLIHGFARRQPRYDSGGPGIVEQLYDLDLLRDAFPRWEILHQADYDATIDEGPGHSGLAALVDFVARKPVR</sequence>
<protein>
    <submittedName>
        <fullName evidence="2">Type 11 family methyltransferase</fullName>
    </submittedName>
</protein>
<dbReference type="AlphaFoldDB" id="A0A085U0U5"/>
<evidence type="ECO:0000313" key="2">
    <source>
        <dbReference type="EMBL" id="KFE36592.1"/>
    </source>
</evidence>
<dbReference type="InterPro" id="IPR029063">
    <property type="entry name" value="SAM-dependent_MTases_sf"/>
</dbReference>
<dbReference type="Pfam" id="PF13649">
    <property type="entry name" value="Methyltransf_25"/>
    <property type="match status" value="1"/>
</dbReference>
<organism evidence="2 3">
    <name type="scientific">Thioclava atlantica</name>
    <dbReference type="NCBI Taxonomy" id="1317124"/>
    <lineage>
        <taxon>Bacteria</taxon>
        <taxon>Pseudomonadati</taxon>
        <taxon>Pseudomonadota</taxon>
        <taxon>Alphaproteobacteria</taxon>
        <taxon>Rhodobacterales</taxon>
        <taxon>Paracoccaceae</taxon>
        <taxon>Thioclava</taxon>
    </lineage>
</organism>
<feature type="domain" description="Methyltransferase" evidence="1">
    <location>
        <begin position="36"/>
        <end position="128"/>
    </location>
</feature>
<keyword evidence="2" id="KW-0808">Transferase</keyword>
<dbReference type="SUPFAM" id="SSF53335">
    <property type="entry name" value="S-adenosyl-L-methionine-dependent methyltransferases"/>
    <property type="match status" value="1"/>
</dbReference>
<dbReference type="GO" id="GO:0008168">
    <property type="term" value="F:methyltransferase activity"/>
    <property type="evidence" value="ECO:0007669"/>
    <property type="project" value="UniProtKB-KW"/>
</dbReference>
<dbReference type="InterPro" id="IPR041698">
    <property type="entry name" value="Methyltransf_25"/>
</dbReference>
<dbReference type="EMBL" id="AQRC01000001">
    <property type="protein sequence ID" value="KFE36592.1"/>
    <property type="molecule type" value="Genomic_DNA"/>
</dbReference>